<reference evidence="1" key="1">
    <citation type="journal article" date="2025" name="Int. J. Syst. Evol. Microbiol.">
        <title>Inconstantimicrobium mannanitabidum sp. nov., a novel member of the family Clostridiaceae isolated from anoxic soil under the treatment of reductive soil disinfestation.</title>
        <authorList>
            <person name="Ueki A."/>
            <person name="Tonouchi A."/>
            <person name="Honma S."/>
            <person name="Kaku N."/>
            <person name="Ueki K."/>
        </authorList>
    </citation>
    <scope>NUCLEOTIDE SEQUENCE</scope>
    <source>
        <strain evidence="1">TW13</strain>
    </source>
</reference>
<dbReference type="EMBL" id="BROD01000001">
    <property type="protein sequence ID" value="GKX67097.1"/>
    <property type="molecule type" value="Genomic_DNA"/>
</dbReference>
<organism evidence="1 2">
    <name type="scientific">Inconstantimicrobium mannanitabidum</name>
    <dbReference type="NCBI Taxonomy" id="1604901"/>
    <lineage>
        <taxon>Bacteria</taxon>
        <taxon>Bacillati</taxon>
        <taxon>Bacillota</taxon>
        <taxon>Clostridia</taxon>
        <taxon>Eubacteriales</taxon>
        <taxon>Clostridiaceae</taxon>
        <taxon>Inconstantimicrobium</taxon>
    </lineage>
</organism>
<comment type="caution">
    <text evidence="1">The sequence shown here is derived from an EMBL/GenBank/DDBJ whole genome shotgun (WGS) entry which is preliminary data.</text>
</comment>
<gene>
    <name evidence="1" type="ORF">rsdtw13_23550</name>
</gene>
<evidence type="ECO:0000313" key="1">
    <source>
        <dbReference type="EMBL" id="GKX67097.1"/>
    </source>
</evidence>
<dbReference type="Proteomes" id="UP001058074">
    <property type="component" value="Unassembled WGS sequence"/>
</dbReference>
<keyword evidence="2" id="KW-1185">Reference proteome</keyword>
<evidence type="ECO:0000313" key="2">
    <source>
        <dbReference type="Proteomes" id="UP001058074"/>
    </source>
</evidence>
<protein>
    <submittedName>
        <fullName evidence="1">Hydrolase</fullName>
    </submittedName>
</protein>
<proteinExistence type="predicted"/>
<sequence length="420" mass="48247">MTESNVTLKQVIKLIQKVLNYMDPRLLDHGEKVAYILYKLLKVHKGYTDEEIYKLCTIAIFHDIGAYKVTERDELLDIETNTPINHAVYGALFIKYFSPLGDLNEVVLGHHLDSSYFEKEREIVIPKEALMLGLADSIALIHLKDNAIKQSWLETKKKEYLEENVGLFQKVNKDDFISTRLSDNTYKEELYSFFGRKVVYRDEIIAYAKMLAYSIDFMSESTLKHTIVVEAVSYEVAKLSGMSEEDAIRIKIAATIHDIGKIAIPIEILEKPGKLTTEEFEIIKSHAIIGYKILSDLNIDDIRDIASAHHEKLDGTGYPFGLKGNEICKEARIVAVSDILSALMGVRSYKNEFNKEKIIQILRNMVENNKIDTHIVNLVIENYDDIIEKVNFQTDELMSRYVTMKKQYKILLSKLDSNNF</sequence>
<name>A0ACB5RE95_9CLOT</name>
<keyword evidence="1" id="KW-0378">Hydrolase</keyword>
<accession>A0ACB5RE95</accession>